<name>A0A0D2A1I0_9EURO</name>
<dbReference type="Proteomes" id="UP000053328">
    <property type="component" value="Unassembled WGS sequence"/>
</dbReference>
<evidence type="ECO:0000313" key="1">
    <source>
        <dbReference type="EMBL" id="KIW18827.1"/>
    </source>
</evidence>
<proteinExistence type="predicted"/>
<gene>
    <name evidence="1" type="ORF">PV08_03116</name>
</gene>
<dbReference type="RefSeq" id="XP_016239043.1">
    <property type="nucleotide sequence ID" value="XM_016377473.1"/>
</dbReference>
<organism evidence="1 2">
    <name type="scientific">Exophiala spinifera</name>
    <dbReference type="NCBI Taxonomy" id="91928"/>
    <lineage>
        <taxon>Eukaryota</taxon>
        <taxon>Fungi</taxon>
        <taxon>Dikarya</taxon>
        <taxon>Ascomycota</taxon>
        <taxon>Pezizomycotina</taxon>
        <taxon>Eurotiomycetes</taxon>
        <taxon>Chaetothyriomycetidae</taxon>
        <taxon>Chaetothyriales</taxon>
        <taxon>Herpotrichiellaceae</taxon>
        <taxon>Exophiala</taxon>
    </lineage>
</organism>
<evidence type="ECO:0000313" key="2">
    <source>
        <dbReference type="Proteomes" id="UP000053328"/>
    </source>
</evidence>
<keyword evidence="2" id="KW-1185">Reference proteome</keyword>
<dbReference type="VEuPathDB" id="FungiDB:PV08_03116"/>
<accession>A0A0D2A1I0</accession>
<reference evidence="1 2" key="1">
    <citation type="submission" date="2015-01" db="EMBL/GenBank/DDBJ databases">
        <title>The Genome Sequence of Exophiala spinifera CBS89968.</title>
        <authorList>
            <consortium name="The Broad Institute Genomics Platform"/>
            <person name="Cuomo C."/>
            <person name="de Hoog S."/>
            <person name="Gorbushina A."/>
            <person name="Stielow B."/>
            <person name="Teixiera M."/>
            <person name="Abouelleil A."/>
            <person name="Chapman S.B."/>
            <person name="Priest M."/>
            <person name="Young S.K."/>
            <person name="Wortman J."/>
            <person name="Nusbaum C."/>
            <person name="Birren B."/>
        </authorList>
    </citation>
    <scope>NUCLEOTIDE SEQUENCE [LARGE SCALE GENOMIC DNA]</scope>
    <source>
        <strain evidence="1 2">CBS 89968</strain>
    </source>
</reference>
<dbReference type="AlphaFoldDB" id="A0A0D2A1I0"/>
<protein>
    <submittedName>
        <fullName evidence="1">Uncharacterized protein</fullName>
    </submittedName>
</protein>
<dbReference type="HOGENOM" id="CLU_1525172_0_0_1"/>
<dbReference type="EMBL" id="KN847493">
    <property type="protein sequence ID" value="KIW18827.1"/>
    <property type="molecule type" value="Genomic_DNA"/>
</dbReference>
<dbReference type="GeneID" id="27330199"/>
<sequence>MSLASHALEPSSSAPPLSTHRIDKFQLSAAPWGTAIGKITLQRPLWTDMWPLPNQANIVDGKSTTAASNDNINRLFAQAPSTSDARQQINSAPDPLRQDGFNFHELNLCSVAGPIIGICHSLRHHRQQQYAWLQCANDNNDKDSDSDASTINNSNILDHSSATYRQWTGKILDIAC</sequence>